<sequence>MSLLYPLRLLDQDLTGLTCLTRLRDLCSTGRQSLHDFLDLVPRASHQIVQPILLSPWVILPHPTKNGFLADEEQVARQKNRHGRILLSLTLTPKPSFKPINANLLGPPYTNNPRYIDLAPEKNPRDIHLYYPLLNPGSPS</sequence>
<dbReference type="EMBL" id="JAYKXP010000087">
    <property type="protein sequence ID" value="KAK7028879.1"/>
    <property type="molecule type" value="Genomic_DNA"/>
</dbReference>
<protein>
    <submittedName>
        <fullName evidence="1">Uncharacterized protein</fullName>
    </submittedName>
</protein>
<evidence type="ECO:0000313" key="1">
    <source>
        <dbReference type="EMBL" id="KAK7028879.1"/>
    </source>
</evidence>
<organism evidence="1 2">
    <name type="scientific">Paramarasmius palmivorus</name>
    <dbReference type="NCBI Taxonomy" id="297713"/>
    <lineage>
        <taxon>Eukaryota</taxon>
        <taxon>Fungi</taxon>
        <taxon>Dikarya</taxon>
        <taxon>Basidiomycota</taxon>
        <taxon>Agaricomycotina</taxon>
        <taxon>Agaricomycetes</taxon>
        <taxon>Agaricomycetidae</taxon>
        <taxon>Agaricales</taxon>
        <taxon>Marasmiineae</taxon>
        <taxon>Marasmiaceae</taxon>
        <taxon>Paramarasmius</taxon>
    </lineage>
</organism>
<accession>A0AAW0BQM3</accession>
<keyword evidence="2" id="KW-1185">Reference proteome</keyword>
<comment type="caution">
    <text evidence="1">The sequence shown here is derived from an EMBL/GenBank/DDBJ whole genome shotgun (WGS) entry which is preliminary data.</text>
</comment>
<reference evidence="1 2" key="1">
    <citation type="submission" date="2024-01" db="EMBL/GenBank/DDBJ databases">
        <title>A draft genome for a cacao thread blight-causing isolate of Paramarasmius palmivorus.</title>
        <authorList>
            <person name="Baruah I.K."/>
            <person name="Bukari Y."/>
            <person name="Amoako-Attah I."/>
            <person name="Meinhardt L.W."/>
            <person name="Bailey B.A."/>
            <person name="Cohen S.P."/>
        </authorList>
    </citation>
    <scope>NUCLEOTIDE SEQUENCE [LARGE SCALE GENOMIC DNA]</scope>
    <source>
        <strain evidence="1 2">GH-12</strain>
    </source>
</reference>
<name>A0AAW0BQM3_9AGAR</name>
<evidence type="ECO:0000313" key="2">
    <source>
        <dbReference type="Proteomes" id="UP001383192"/>
    </source>
</evidence>
<dbReference type="AlphaFoldDB" id="A0AAW0BQM3"/>
<dbReference type="Proteomes" id="UP001383192">
    <property type="component" value="Unassembled WGS sequence"/>
</dbReference>
<proteinExistence type="predicted"/>
<gene>
    <name evidence="1" type="ORF">VNI00_014803</name>
</gene>